<comment type="caution">
    <text evidence="3">The sequence shown here is derived from an EMBL/GenBank/DDBJ whole genome shotgun (WGS) entry which is preliminary data.</text>
</comment>
<name>A0A3D8RSR5_9HELO</name>
<feature type="domain" description="Thioredoxin" evidence="2">
    <location>
        <begin position="25"/>
        <end position="170"/>
    </location>
</feature>
<dbReference type="STRING" id="1849047.A0A3D8RSR5"/>
<keyword evidence="4" id="KW-1185">Reference proteome</keyword>
<dbReference type="InterPro" id="IPR036249">
    <property type="entry name" value="Thioredoxin-like_sf"/>
</dbReference>
<dbReference type="Pfam" id="PF00085">
    <property type="entry name" value="Thioredoxin"/>
    <property type="match status" value="1"/>
</dbReference>
<protein>
    <recommendedName>
        <fullName evidence="2">Thioredoxin domain-containing protein</fullName>
    </recommendedName>
</protein>
<evidence type="ECO:0000313" key="4">
    <source>
        <dbReference type="Proteomes" id="UP000256645"/>
    </source>
</evidence>
<organism evidence="3 4">
    <name type="scientific">Coleophoma cylindrospora</name>
    <dbReference type="NCBI Taxonomy" id="1849047"/>
    <lineage>
        <taxon>Eukaryota</taxon>
        <taxon>Fungi</taxon>
        <taxon>Dikarya</taxon>
        <taxon>Ascomycota</taxon>
        <taxon>Pezizomycotina</taxon>
        <taxon>Leotiomycetes</taxon>
        <taxon>Helotiales</taxon>
        <taxon>Dermateaceae</taxon>
        <taxon>Coleophoma</taxon>
    </lineage>
</organism>
<dbReference type="EMBL" id="PDLM01000005">
    <property type="protein sequence ID" value="RDW76996.1"/>
    <property type="molecule type" value="Genomic_DNA"/>
</dbReference>
<sequence>MITRTSTRCLRLRVSSKTATASPPSALARPLRAFSSSQEKPAAVKNRIYTPVRRPDDFETYKLLSTSARVPLLTFWTASYCSTCRAVSPILEELINAGVGEEEGGVSYCELEYDSPDIMSSGLGMTYMITSMPTLLSFDRGEPQTDTKVTDPRKMKDREWLKEWIRTEARRRGGGGGGGSPAKGLFGGLFGGESK</sequence>
<feature type="compositionally biased region" description="Gly residues" evidence="1">
    <location>
        <begin position="174"/>
        <end position="195"/>
    </location>
</feature>
<dbReference type="InterPro" id="IPR013766">
    <property type="entry name" value="Thioredoxin_domain"/>
</dbReference>
<dbReference type="CDD" id="cd02947">
    <property type="entry name" value="TRX_family"/>
    <property type="match status" value="1"/>
</dbReference>
<evidence type="ECO:0000259" key="2">
    <source>
        <dbReference type="PROSITE" id="PS51352"/>
    </source>
</evidence>
<dbReference type="PROSITE" id="PS51352">
    <property type="entry name" value="THIOREDOXIN_2"/>
    <property type="match status" value="1"/>
</dbReference>
<reference evidence="3 4" key="1">
    <citation type="journal article" date="2018" name="IMA Fungus">
        <title>IMA Genome-F 9: Draft genome sequence of Annulohypoxylon stygium, Aspergillus mulundensis, Berkeleyomyces basicola (syn. Thielaviopsis basicola), Ceratocystis smalleyi, two Cercospora beticola strains, Coleophoma cylindrospora, Fusarium fracticaudum, Phialophora cf. hyalina, and Morchella septimelata.</title>
        <authorList>
            <person name="Wingfield B.D."/>
            <person name="Bills G.F."/>
            <person name="Dong Y."/>
            <person name="Huang W."/>
            <person name="Nel W.J."/>
            <person name="Swalarsk-Parry B.S."/>
            <person name="Vaghefi N."/>
            <person name="Wilken P.M."/>
            <person name="An Z."/>
            <person name="de Beer Z.W."/>
            <person name="De Vos L."/>
            <person name="Chen L."/>
            <person name="Duong T.A."/>
            <person name="Gao Y."/>
            <person name="Hammerbacher A."/>
            <person name="Kikkert J.R."/>
            <person name="Li Y."/>
            <person name="Li H."/>
            <person name="Li K."/>
            <person name="Li Q."/>
            <person name="Liu X."/>
            <person name="Ma X."/>
            <person name="Naidoo K."/>
            <person name="Pethybridge S.J."/>
            <person name="Sun J."/>
            <person name="Steenkamp E.T."/>
            <person name="van der Nest M.A."/>
            <person name="van Wyk S."/>
            <person name="Wingfield M.J."/>
            <person name="Xiong C."/>
            <person name="Yue Q."/>
            <person name="Zhang X."/>
        </authorList>
    </citation>
    <scope>NUCLEOTIDE SEQUENCE [LARGE SCALE GENOMIC DNA]</scope>
    <source>
        <strain evidence="3 4">BP6252</strain>
    </source>
</reference>
<dbReference type="Gene3D" id="3.40.30.10">
    <property type="entry name" value="Glutaredoxin"/>
    <property type="match status" value="1"/>
</dbReference>
<evidence type="ECO:0000313" key="3">
    <source>
        <dbReference type="EMBL" id="RDW76996.1"/>
    </source>
</evidence>
<feature type="region of interest" description="Disordered" evidence="1">
    <location>
        <begin position="169"/>
        <end position="195"/>
    </location>
</feature>
<accession>A0A3D8RSR5</accession>
<dbReference type="AlphaFoldDB" id="A0A3D8RSR5"/>
<gene>
    <name evidence="3" type="ORF">BP6252_05049</name>
</gene>
<dbReference type="SUPFAM" id="SSF52833">
    <property type="entry name" value="Thioredoxin-like"/>
    <property type="match status" value="1"/>
</dbReference>
<dbReference type="OrthoDB" id="19690at2759"/>
<evidence type="ECO:0000256" key="1">
    <source>
        <dbReference type="SAM" id="MobiDB-lite"/>
    </source>
</evidence>
<proteinExistence type="predicted"/>
<dbReference type="Proteomes" id="UP000256645">
    <property type="component" value="Unassembled WGS sequence"/>
</dbReference>